<name>A0ABU0GDN4_9HYPH</name>
<comment type="caution">
    <text evidence="1">The sequence shown here is derived from an EMBL/GenBank/DDBJ whole genome shotgun (WGS) entry which is preliminary data.</text>
</comment>
<sequence>MAATIGKRSRLSCLMRDTALLRPLAQV</sequence>
<evidence type="ECO:0000313" key="2">
    <source>
        <dbReference type="Proteomes" id="UP001238496"/>
    </source>
</evidence>
<organism evidence="1 2">
    <name type="scientific">Peteryoungia aggregata LMG 23059</name>
    <dbReference type="NCBI Taxonomy" id="1368425"/>
    <lineage>
        <taxon>Bacteria</taxon>
        <taxon>Pseudomonadati</taxon>
        <taxon>Pseudomonadota</taxon>
        <taxon>Alphaproteobacteria</taxon>
        <taxon>Hyphomicrobiales</taxon>
        <taxon>Rhizobiaceae</taxon>
        <taxon>Peteryoungia</taxon>
    </lineage>
</organism>
<gene>
    <name evidence="1" type="ORF">J2045_004520</name>
</gene>
<dbReference type="Proteomes" id="UP001238496">
    <property type="component" value="Unassembled WGS sequence"/>
</dbReference>
<reference evidence="1 2" key="1">
    <citation type="submission" date="2023-07" db="EMBL/GenBank/DDBJ databases">
        <title>Genomic Encyclopedia of Type Strains, Phase IV (KMG-IV): sequencing the most valuable type-strain genomes for metagenomic binning, comparative biology and taxonomic classification.</title>
        <authorList>
            <person name="Goeker M."/>
        </authorList>
    </citation>
    <scope>NUCLEOTIDE SEQUENCE [LARGE SCALE GENOMIC DNA]</scope>
    <source>
        <strain evidence="1 2">DSM 1111</strain>
    </source>
</reference>
<dbReference type="EMBL" id="JAUSUW010000021">
    <property type="protein sequence ID" value="MDQ0423468.1"/>
    <property type="molecule type" value="Genomic_DNA"/>
</dbReference>
<evidence type="ECO:0000313" key="1">
    <source>
        <dbReference type="EMBL" id="MDQ0423468.1"/>
    </source>
</evidence>
<accession>A0ABU0GDN4</accession>
<proteinExistence type="predicted"/>
<protein>
    <submittedName>
        <fullName evidence="1">Uncharacterized protein</fullName>
    </submittedName>
</protein>
<keyword evidence="2" id="KW-1185">Reference proteome</keyword>